<dbReference type="SUPFAM" id="SSF52058">
    <property type="entry name" value="L domain-like"/>
    <property type="match status" value="1"/>
</dbReference>
<reference evidence="3 4" key="1">
    <citation type="submission" date="2020-03" db="EMBL/GenBank/DDBJ databases">
        <title>Whole genome shotgun sequence of Phytohabitans houttuyneae NBRC 108639.</title>
        <authorList>
            <person name="Komaki H."/>
            <person name="Tamura T."/>
        </authorList>
    </citation>
    <scope>NUCLEOTIDE SEQUENCE [LARGE SCALE GENOMIC DNA]</scope>
    <source>
        <strain evidence="3 4">NBRC 108639</strain>
    </source>
</reference>
<evidence type="ECO:0000313" key="3">
    <source>
        <dbReference type="EMBL" id="GFJ83638.1"/>
    </source>
</evidence>
<dbReference type="RefSeq" id="WP_173066385.1">
    <property type="nucleotide sequence ID" value="NZ_BAABGO010000032.1"/>
</dbReference>
<feature type="region of interest" description="Disordered" evidence="1">
    <location>
        <begin position="28"/>
        <end position="76"/>
    </location>
</feature>
<keyword evidence="4" id="KW-1185">Reference proteome</keyword>
<feature type="chain" id="PRO_5028998869" description="Leucine-rich repeat domain-containing protein" evidence="2">
    <location>
        <begin position="25"/>
        <end position="487"/>
    </location>
</feature>
<gene>
    <name evidence="3" type="ORF">Phou_078180</name>
</gene>
<keyword evidence="2" id="KW-0732">Signal</keyword>
<protein>
    <recommendedName>
        <fullName evidence="5">Leucine-rich repeat domain-containing protein</fullName>
    </recommendedName>
</protein>
<feature type="compositionally biased region" description="Low complexity" evidence="1">
    <location>
        <begin position="61"/>
        <end position="76"/>
    </location>
</feature>
<dbReference type="Gene3D" id="3.80.10.10">
    <property type="entry name" value="Ribonuclease Inhibitor"/>
    <property type="match status" value="1"/>
</dbReference>
<feature type="signal peptide" evidence="2">
    <location>
        <begin position="1"/>
        <end position="24"/>
    </location>
</feature>
<dbReference type="AlphaFoldDB" id="A0A6V8KM90"/>
<accession>A0A6V8KM90</accession>
<dbReference type="Pfam" id="PF13306">
    <property type="entry name" value="LRR_5"/>
    <property type="match status" value="1"/>
</dbReference>
<proteinExistence type="predicted"/>
<dbReference type="EMBL" id="BLPF01000003">
    <property type="protein sequence ID" value="GFJ83638.1"/>
    <property type="molecule type" value="Genomic_DNA"/>
</dbReference>
<dbReference type="InterPro" id="IPR026906">
    <property type="entry name" value="LRR_5"/>
</dbReference>
<reference evidence="3 4" key="2">
    <citation type="submission" date="2020-03" db="EMBL/GenBank/DDBJ databases">
        <authorList>
            <person name="Ichikawa N."/>
            <person name="Kimura A."/>
            <person name="Kitahashi Y."/>
            <person name="Uohara A."/>
        </authorList>
    </citation>
    <scope>NUCLEOTIDE SEQUENCE [LARGE SCALE GENOMIC DNA]</scope>
    <source>
        <strain evidence="3 4">NBRC 108639</strain>
    </source>
</reference>
<name>A0A6V8KM90_9ACTN</name>
<dbReference type="Proteomes" id="UP000482800">
    <property type="component" value="Unassembled WGS sequence"/>
</dbReference>
<organism evidence="3 4">
    <name type="scientific">Phytohabitans houttuyneae</name>
    <dbReference type="NCBI Taxonomy" id="1076126"/>
    <lineage>
        <taxon>Bacteria</taxon>
        <taxon>Bacillati</taxon>
        <taxon>Actinomycetota</taxon>
        <taxon>Actinomycetes</taxon>
        <taxon>Micromonosporales</taxon>
        <taxon>Micromonosporaceae</taxon>
    </lineage>
</organism>
<comment type="caution">
    <text evidence="3">The sequence shown here is derived from an EMBL/GenBank/DDBJ whole genome shotgun (WGS) entry which is preliminary data.</text>
</comment>
<evidence type="ECO:0000256" key="1">
    <source>
        <dbReference type="SAM" id="MobiDB-lite"/>
    </source>
</evidence>
<evidence type="ECO:0008006" key="5">
    <source>
        <dbReference type="Google" id="ProtNLM"/>
    </source>
</evidence>
<evidence type="ECO:0000313" key="4">
    <source>
        <dbReference type="Proteomes" id="UP000482800"/>
    </source>
</evidence>
<evidence type="ECO:0000256" key="2">
    <source>
        <dbReference type="SAM" id="SignalP"/>
    </source>
</evidence>
<dbReference type="InterPro" id="IPR032675">
    <property type="entry name" value="LRR_dom_sf"/>
</dbReference>
<sequence length="487" mass="51908">MKWIKVAAGGLVLVAVGAAGTAAAALHGTPDPVTTGRSWVPPGVAGTSVTSSPAAVPPPSASASPSSSRTTGTPAGNPYAAGAVIADITVDPGPDPVFARDADLRRTETYTYRFSTVGDHRLAPGTFAFPYDVTTGALKARLAERKADLAAATGIALYLTGGTALGDADLRALQGVHRDLGLTNLSRLYVYNLRTVAGGNECTPSSGLACAGQTARGGTFPYLWFNGWWDTWVKHLVLDDLIDVPDGAFSNHTFTDVSLRAARSIGVMAFGHGPRARLSVLYLPSVRTIARDAFRRNQYLTKVNLPRATTIADFAFDDASRLRYLTALQLERIGRNALNDSHALVSVNLPNLRYMGINCFDLNHALTGLRLPALTELDKNAIIRFDNLRWLYAPRLSTARHDSITSNPKLNAVHLPKIVHLGPRALAGNPALTRINLGDQPPRQDSDVFAGTDQATIYHTGTAAAWAGFVPAGNPSLPIRARSYESR</sequence>